<name>A0ABR1D6P0_NECAM</name>
<protein>
    <recommendedName>
        <fullName evidence="3">ShKT domain-containing protein</fullName>
    </recommendedName>
</protein>
<evidence type="ECO:0000256" key="2">
    <source>
        <dbReference type="SAM" id="SignalP"/>
    </source>
</evidence>
<feature type="domain" description="ShKT" evidence="3">
    <location>
        <begin position="64"/>
        <end position="102"/>
    </location>
</feature>
<dbReference type="Proteomes" id="UP001303046">
    <property type="component" value="Unassembled WGS sequence"/>
</dbReference>
<reference evidence="4 5" key="1">
    <citation type="submission" date="2023-08" db="EMBL/GenBank/DDBJ databases">
        <title>A Necator americanus chromosomal reference genome.</title>
        <authorList>
            <person name="Ilik V."/>
            <person name="Petrzelkova K.J."/>
            <person name="Pardy F."/>
            <person name="Fuh T."/>
            <person name="Niatou-Singa F.S."/>
            <person name="Gouil Q."/>
            <person name="Baker L."/>
            <person name="Ritchie M.E."/>
            <person name="Jex A.R."/>
            <person name="Gazzola D."/>
            <person name="Li H."/>
            <person name="Toshio Fujiwara R."/>
            <person name="Zhan B."/>
            <person name="Aroian R.V."/>
            <person name="Pafco B."/>
            <person name="Schwarz E.M."/>
        </authorList>
    </citation>
    <scope>NUCLEOTIDE SEQUENCE [LARGE SCALE GENOMIC DNA]</scope>
    <source>
        <strain evidence="4 5">Aroian</strain>
        <tissue evidence="4">Whole animal</tissue>
    </source>
</reference>
<feature type="signal peptide" evidence="2">
    <location>
        <begin position="1"/>
        <end position="17"/>
    </location>
</feature>
<feature type="domain" description="ShKT" evidence="3">
    <location>
        <begin position="110"/>
        <end position="146"/>
    </location>
</feature>
<dbReference type="Pfam" id="PF01549">
    <property type="entry name" value="ShK"/>
    <property type="match status" value="4"/>
</dbReference>
<feature type="chain" id="PRO_5046616435" description="ShKT domain-containing protein" evidence="2">
    <location>
        <begin position="18"/>
        <end position="231"/>
    </location>
</feature>
<organism evidence="4 5">
    <name type="scientific">Necator americanus</name>
    <name type="common">Human hookworm</name>
    <dbReference type="NCBI Taxonomy" id="51031"/>
    <lineage>
        <taxon>Eukaryota</taxon>
        <taxon>Metazoa</taxon>
        <taxon>Ecdysozoa</taxon>
        <taxon>Nematoda</taxon>
        <taxon>Chromadorea</taxon>
        <taxon>Rhabditida</taxon>
        <taxon>Rhabditina</taxon>
        <taxon>Rhabditomorpha</taxon>
        <taxon>Strongyloidea</taxon>
        <taxon>Ancylostomatidae</taxon>
        <taxon>Bunostominae</taxon>
        <taxon>Necator</taxon>
    </lineage>
</organism>
<evidence type="ECO:0000256" key="1">
    <source>
        <dbReference type="PROSITE-ProRule" id="PRU01005"/>
    </source>
</evidence>
<evidence type="ECO:0000259" key="3">
    <source>
        <dbReference type="PROSITE" id="PS51670"/>
    </source>
</evidence>
<gene>
    <name evidence="4" type="primary">Necator_chrIII.g12939</name>
    <name evidence="4" type="ORF">RB195_012172</name>
</gene>
<sequence>MFPIYSALLAFLPLILAVEDCVKSAREDRCSEIFQDIELCNEESYRPQLMDCLVTCGKCSAFSCNNPQPDAFFNCTALASQCNSTVWEHFMKEKCPSTCGKCDIKNANLCKDASDSVMCSTMVQFCNSLDFYDQMSEQCASTCNRCPNPGDSVSKTCKDLAHDCRSRISLCDHPKYDGLMRRACAKTCNKCGTCYDATDRCQQWAARGFCNNYEYTHNLRMKLCAKTCKLC</sequence>
<dbReference type="SMART" id="SM00254">
    <property type="entry name" value="ShKT"/>
    <property type="match status" value="5"/>
</dbReference>
<keyword evidence="5" id="KW-1185">Reference proteome</keyword>
<evidence type="ECO:0000313" key="5">
    <source>
        <dbReference type="Proteomes" id="UP001303046"/>
    </source>
</evidence>
<feature type="disulfide bond" evidence="1">
    <location>
        <begin position="157"/>
        <end position="191"/>
    </location>
</feature>
<feature type="domain" description="ShKT" evidence="3">
    <location>
        <begin position="157"/>
        <end position="191"/>
    </location>
</feature>
<dbReference type="PANTHER" id="PTHR46219">
    <property type="entry name" value="PROTEIN CBG11138"/>
    <property type="match status" value="1"/>
</dbReference>
<comment type="caution">
    <text evidence="4">The sequence shown here is derived from an EMBL/GenBank/DDBJ whole genome shotgun (WGS) entry which is preliminary data.</text>
</comment>
<evidence type="ECO:0000313" key="4">
    <source>
        <dbReference type="EMBL" id="KAK6745902.1"/>
    </source>
</evidence>
<dbReference type="EMBL" id="JAVFWL010000003">
    <property type="protein sequence ID" value="KAK6745902.1"/>
    <property type="molecule type" value="Genomic_DNA"/>
</dbReference>
<dbReference type="Gene3D" id="1.10.10.1940">
    <property type="match status" value="3"/>
</dbReference>
<dbReference type="InterPro" id="IPR003582">
    <property type="entry name" value="ShKT_dom"/>
</dbReference>
<dbReference type="PROSITE" id="PS51670">
    <property type="entry name" value="SHKT"/>
    <property type="match status" value="4"/>
</dbReference>
<keyword evidence="2" id="KW-0732">Signal</keyword>
<accession>A0ABR1D6P0</accession>
<comment type="caution">
    <text evidence="1">Lacks conserved residue(s) required for the propagation of feature annotation.</text>
</comment>
<dbReference type="PANTHER" id="PTHR46219:SF13">
    <property type="entry name" value="SHKT DOMAIN-CONTAINING PROTEIN"/>
    <property type="match status" value="1"/>
</dbReference>
<keyword evidence="1" id="KW-1015">Disulfide bond</keyword>
<feature type="domain" description="ShKT" evidence="3">
    <location>
        <begin position="194"/>
        <end position="231"/>
    </location>
</feature>
<proteinExistence type="predicted"/>
<dbReference type="Gene3D" id="1.10.10.1870">
    <property type="entry name" value="ShTK domain-like"/>
    <property type="match status" value="1"/>
</dbReference>